<reference evidence="2 3" key="1">
    <citation type="submission" date="2016-08" db="EMBL/GenBank/DDBJ databases">
        <title>A Parts List for Fungal Cellulosomes Revealed by Comparative Genomics.</title>
        <authorList>
            <consortium name="DOE Joint Genome Institute"/>
            <person name="Haitjema C.H."/>
            <person name="Gilmore S.P."/>
            <person name="Henske J.K."/>
            <person name="Solomon K.V."/>
            <person name="De Groot R."/>
            <person name="Kuo A."/>
            <person name="Mondo S.J."/>
            <person name="Salamov A.A."/>
            <person name="Labutti K."/>
            <person name="Zhao Z."/>
            <person name="Chiniquy J."/>
            <person name="Barry K."/>
            <person name="Brewer H.M."/>
            <person name="Purvine S.O."/>
            <person name="Wright A.T."/>
            <person name="Boxma B."/>
            <person name="Van Alen T."/>
            <person name="Hackstein J.H."/>
            <person name="Baker S.E."/>
            <person name="Grigoriev I.V."/>
            <person name="O'Malley M.A."/>
        </authorList>
    </citation>
    <scope>NUCLEOTIDE SEQUENCE [LARGE SCALE GENOMIC DNA]</scope>
    <source>
        <strain evidence="2 3">S4</strain>
    </source>
</reference>
<dbReference type="SMART" id="SM00175">
    <property type="entry name" value="RAB"/>
    <property type="match status" value="1"/>
</dbReference>
<organism evidence="2 3">
    <name type="scientific">Anaeromyces robustus</name>
    <dbReference type="NCBI Taxonomy" id="1754192"/>
    <lineage>
        <taxon>Eukaryota</taxon>
        <taxon>Fungi</taxon>
        <taxon>Fungi incertae sedis</taxon>
        <taxon>Chytridiomycota</taxon>
        <taxon>Chytridiomycota incertae sedis</taxon>
        <taxon>Neocallimastigomycetes</taxon>
        <taxon>Neocallimastigales</taxon>
        <taxon>Neocallimastigaceae</taxon>
        <taxon>Anaeromyces</taxon>
    </lineage>
</organism>
<dbReference type="AlphaFoldDB" id="A0A1Y1XNR2"/>
<dbReference type="GO" id="GO:0003924">
    <property type="term" value="F:GTPase activity"/>
    <property type="evidence" value="ECO:0007669"/>
    <property type="project" value="InterPro"/>
</dbReference>
<keyword evidence="3" id="KW-1185">Reference proteome</keyword>
<gene>
    <name evidence="2" type="ORF">BCR32DRAFT_264306</name>
</gene>
<dbReference type="EMBL" id="MCFG01000009">
    <property type="protein sequence ID" value="ORX87388.1"/>
    <property type="molecule type" value="Genomic_DNA"/>
</dbReference>
<comment type="caution">
    <text evidence="2">The sequence shown here is derived from an EMBL/GenBank/DDBJ whole genome shotgun (WGS) entry which is preliminary data.</text>
</comment>
<evidence type="ECO:0000256" key="1">
    <source>
        <dbReference type="ARBA" id="ARBA00022741"/>
    </source>
</evidence>
<keyword evidence="2" id="KW-0378">Hydrolase</keyword>
<evidence type="ECO:0000313" key="2">
    <source>
        <dbReference type="EMBL" id="ORX87388.1"/>
    </source>
</evidence>
<evidence type="ECO:0000313" key="3">
    <source>
        <dbReference type="Proteomes" id="UP000193944"/>
    </source>
</evidence>
<dbReference type="STRING" id="1754192.A0A1Y1XNR2"/>
<keyword evidence="1" id="KW-0547">Nucleotide-binding</keyword>
<dbReference type="SUPFAM" id="SSF52540">
    <property type="entry name" value="P-loop containing nucleoside triphosphate hydrolases"/>
    <property type="match status" value="1"/>
</dbReference>
<dbReference type="InterPro" id="IPR001806">
    <property type="entry name" value="Small_GTPase"/>
</dbReference>
<dbReference type="InterPro" id="IPR027417">
    <property type="entry name" value="P-loop_NTPase"/>
</dbReference>
<dbReference type="GO" id="GO:0005525">
    <property type="term" value="F:GTP binding"/>
    <property type="evidence" value="ECO:0007669"/>
    <property type="project" value="InterPro"/>
</dbReference>
<sequence>MNETDENNDFNININNEDEINNLLNKNDFTKNFTNLSLNSNTSKENKNYENCDNIIRNLYKESIDKLTLYDEIFKSNNNKEGIIYYKDILKIRDIKRLNNSCSNSNLLKSELPSSNKNFLSMSSLKKENDNFQTYSDNIKRKPLSKRSTAKSGFNSINEDYLLTGDYQFNIAFIGDANVGKTELLQRECRIEQNDNLIKNQRIIKFYKKSYSINERACNVTYWDTPGDYEYLVDTIHLCSNMAGVVFIYDGTNLNSFISLKNWINEYEKNNSNDENIFKLILCNLKTFGDERKIQYNDGFKLAKSIKADYLEFHEEINEQAVNNLFAQIIFGIVQNIPLKYENNQFILIKHHINLLKKREYYEQVLYFMNNKYQNINKKDCTRIPDWINLT</sequence>
<protein>
    <submittedName>
        <fullName evidence="2">p-loop containing nucleoside triphosphate hydrolase protein</fullName>
    </submittedName>
</protein>
<dbReference type="Proteomes" id="UP000193944">
    <property type="component" value="Unassembled WGS sequence"/>
</dbReference>
<dbReference type="PROSITE" id="PS51419">
    <property type="entry name" value="RAB"/>
    <property type="match status" value="1"/>
</dbReference>
<name>A0A1Y1XNR2_9FUNG</name>
<dbReference type="OrthoDB" id="2137030at2759"/>
<accession>A0A1Y1XNR2</accession>
<proteinExistence type="predicted"/>
<dbReference type="PANTHER" id="PTHR47978">
    <property type="match status" value="1"/>
</dbReference>
<dbReference type="Pfam" id="PF00071">
    <property type="entry name" value="Ras"/>
    <property type="match status" value="1"/>
</dbReference>
<dbReference type="Gene3D" id="3.40.50.300">
    <property type="entry name" value="P-loop containing nucleotide triphosphate hydrolases"/>
    <property type="match status" value="1"/>
</dbReference>
<reference evidence="2 3" key="2">
    <citation type="submission" date="2016-08" db="EMBL/GenBank/DDBJ databases">
        <title>Pervasive Adenine N6-methylation of Active Genes in Fungi.</title>
        <authorList>
            <consortium name="DOE Joint Genome Institute"/>
            <person name="Mondo S.J."/>
            <person name="Dannebaum R.O."/>
            <person name="Kuo R.C."/>
            <person name="Labutti K."/>
            <person name="Haridas S."/>
            <person name="Kuo A."/>
            <person name="Salamov A."/>
            <person name="Ahrendt S.R."/>
            <person name="Lipzen A."/>
            <person name="Sullivan W."/>
            <person name="Andreopoulos W.B."/>
            <person name="Clum A."/>
            <person name="Lindquist E."/>
            <person name="Daum C."/>
            <person name="Ramamoorthy G.K."/>
            <person name="Gryganskyi A."/>
            <person name="Culley D."/>
            <person name="Magnuson J.K."/>
            <person name="James T.Y."/>
            <person name="O'Malley M.A."/>
            <person name="Stajich J.E."/>
            <person name="Spatafora J.W."/>
            <person name="Visel A."/>
            <person name="Grigoriev I.V."/>
        </authorList>
    </citation>
    <scope>NUCLEOTIDE SEQUENCE [LARGE SCALE GENOMIC DNA]</scope>
    <source>
        <strain evidence="2 3">S4</strain>
    </source>
</reference>